<feature type="transmembrane region" description="Helical" evidence="7">
    <location>
        <begin position="100"/>
        <end position="121"/>
    </location>
</feature>
<dbReference type="EMBL" id="BAAAPF010000013">
    <property type="protein sequence ID" value="GAA2111780.1"/>
    <property type="molecule type" value="Genomic_DNA"/>
</dbReference>
<keyword evidence="2 7" id="KW-0812">Transmembrane</keyword>
<feature type="region of interest" description="Disordered" evidence="8">
    <location>
        <begin position="293"/>
        <end position="331"/>
    </location>
</feature>
<evidence type="ECO:0000256" key="4">
    <source>
        <dbReference type="ARBA" id="ARBA00022989"/>
    </source>
</evidence>
<dbReference type="Proteomes" id="UP001500443">
    <property type="component" value="Unassembled WGS sequence"/>
</dbReference>
<evidence type="ECO:0000256" key="6">
    <source>
        <dbReference type="ARBA" id="ARBA00023136"/>
    </source>
</evidence>
<comment type="subunit">
    <text evidence="7">The Tat system comprises two distinct complexes: a TatABC complex, containing multiple copies of TatA, TatB and TatC subunits, and a separate TatA complex, containing only TatA subunits. Substrates initially bind to the TatABC complex, which probably triggers association of the separate TatA complex to form the active translocon.</text>
</comment>
<dbReference type="PANTHER" id="PTHR30371:SF0">
    <property type="entry name" value="SEC-INDEPENDENT PROTEIN TRANSLOCASE PROTEIN TATC, CHLOROPLASTIC-RELATED"/>
    <property type="match status" value="1"/>
</dbReference>
<evidence type="ECO:0000313" key="9">
    <source>
        <dbReference type="EMBL" id="GAA2111780.1"/>
    </source>
</evidence>
<gene>
    <name evidence="7 9" type="primary">tatC</name>
    <name evidence="9" type="ORF">GCM10009802_09580</name>
</gene>
<comment type="subcellular location">
    <subcellularLocation>
        <location evidence="7">Cell membrane</location>
        <topology evidence="7">Multi-pass membrane protein</topology>
    </subcellularLocation>
    <subcellularLocation>
        <location evidence="1">Membrane</location>
        <topology evidence="1">Multi-pass membrane protein</topology>
    </subcellularLocation>
</comment>
<protein>
    <recommendedName>
        <fullName evidence="7">Sec-independent protein translocase protein TatC</fullName>
    </recommendedName>
</protein>
<keyword evidence="10" id="KW-1185">Reference proteome</keyword>
<feature type="transmembrane region" description="Helical" evidence="7">
    <location>
        <begin position="215"/>
        <end position="233"/>
    </location>
</feature>
<dbReference type="HAMAP" id="MF_00902">
    <property type="entry name" value="TatC"/>
    <property type="match status" value="1"/>
</dbReference>
<sequence length="331" mass="35765">MLGVARRKERRERDPEGRMPLAEHLRELRDRLVKAVGAIIAICIVALFFYQDIVDFLMDPVLESVGCPDDLQASDIGKEEDCASFTVNGLISPFTIMLKVSFMTGMVVSTPIWLYQLWAFLAPGLHRNEKKYSLGFVAAGVPLFLAGAYFAYRILPTTADVLLDFTPENATNLLPLPEFIDLLVRMVVVFGLSFELPLVLVMLNMGGAVTGRRMLGWWRAMVFGIVAFGAIATPSTDPIGMFALAGPVILLYFAATGFALLNDRRRARIAARGPADDEASDLDLSPEAVGDVEPVAASASLPEQATGEADDASGAGAGDGTTRRNGYDDAT</sequence>
<comment type="function">
    <text evidence="7">Part of the twin-arginine translocation (Tat) system that transports large folded proteins containing a characteristic twin-arginine motif in their signal peptide across membranes. Together with TatB, TatC is part of a receptor directly interacting with Tat signal peptides.</text>
</comment>
<feature type="transmembrane region" description="Helical" evidence="7">
    <location>
        <begin position="32"/>
        <end position="50"/>
    </location>
</feature>
<comment type="similarity">
    <text evidence="7">Belongs to the TatC family.</text>
</comment>
<feature type="transmembrane region" description="Helical" evidence="7">
    <location>
        <begin position="133"/>
        <end position="152"/>
    </location>
</feature>
<dbReference type="NCBIfam" id="TIGR00945">
    <property type="entry name" value="tatC"/>
    <property type="match status" value="1"/>
</dbReference>
<feature type="transmembrane region" description="Helical" evidence="7">
    <location>
        <begin position="239"/>
        <end position="261"/>
    </location>
</feature>
<dbReference type="PANTHER" id="PTHR30371">
    <property type="entry name" value="SEC-INDEPENDENT PROTEIN TRANSLOCASE PROTEIN TATC"/>
    <property type="match status" value="1"/>
</dbReference>
<keyword evidence="6 7" id="KW-0472">Membrane</keyword>
<dbReference type="PRINTS" id="PR01840">
    <property type="entry name" value="TATCFAMILY"/>
</dbReference>
<evidence type="ECO:0000256" key="7">
    <source>
        <dbReference type="HAMAP-Rule" id="MF_00902"/>
    </source>
</evidence>
<feature type="transmembrane region" description="Helical" evidence="7">
    <location>
        <begin position="182"/>
        <end position="203"/>
    </location>
</feature>
<evidence type="ECO:0000256" key="5">
    <source>
        <dbReference type="ARBA" id="ARBA00023010"/>
    </source>
</evidence>
<keyword evidence="4 7" id="KW-1133">Transmembrane helix</keyword>
<evidence type="ECO:0000256" key="8">
    <source>
        <dbReference type="SAM" id="MobiDB-lite"/>
    </source>
</evidence>
<comment type="caution">
    <text evidence="9">The sequence shown here is derived from an EMBL/GenBank/DDBJ whole genome shotgun (WGS) entry which is preliminary data.</text>
</comment>
<keyword evidence="5 7" id="KW-0811">Translocation</keyword>
<feature type="compositionally biased region" description="Basic and acidic residues" evidence="8">
    <location>
        <begin position="321"/>
        <end position="331"/>
    </location>
</feature>
<organism evidence="9 10">
    <name type="scientific">Streptomyces synnematoformans</name>
    <dbReference type="NCBI Taxonomy" id="415721"/>
    <lineage>
        <taxon>Bacteria</taxon>
        <taxon>Bacillati</taxon>
        <taxon>Actinomycetota</taxon>
        <taxon>Actinomycetes</taxon>
        <taxon>Kitasatosporales</taxon>
        <taxon>Streptomycetaceae</taxon>
        <taxon>Streptomyces</taxon>
    </lineage>
</organism>
<keyword evidence="3 7" id="KW-0653">Protein transport</keyword>
<dbReference type="Pfam" id="PF00902">
    <property type="entry name" value="TatC"/>
    <property type="match status" value="1"/>
</dbReference>
<evidence type="ECO:0000313" key="10">
    <source>
        <dbReference type="Proteomes" id="UP001500443"/>
    </source>
</evidence>
<accession>A0ABN2XK12</accession>
<dbReference type="InterPro" id="IPR002033">
    <property type="entry name" value="TatC"/>
</dbReference>
<evidence type="ECO:0000256" key="2">
    <source>
        <dbReference type="ARBA" id="ARBA00022692"/>
    </source>
</evidence>
<reference evidence="9 10" key="1">
    <citation type="journal article" date="2019" name="Int. J. Syst. Evol. Microbiol.">
        <title>The Global Catalogue of Microorganisms (GCM) 10K type strain sequencing project: providing services to taxonomists for standard genome sequencing and annotation.</title>
        <authorList>
            <consortium name="The Broad Institute Genomics Platform"/>
            <consortium name="The Broad Institute Genome Sequencing Center for Infectious Disease"/>
            <person name="Wu L."/>
            <person name="Ma J."/>
        </authorList>
    </citation>
    <scope>NUCLEOTIDE SEQUENCE [LARGE SCALE GENOMIC DNA]</scope>
    <source>
        <strain evidence="9 10">JCM 15481</strain>
    </source>
</reference>
<keyword evidence="7" id="KW-0813">Transport</keyword>
<evidence type="ECO:0000256" key="1">
    <source>
        <dbReference type="ARBA" id="ARBA00004141"/>
    </source>
</evidence>
<evidence type="ECO:0000256" key="3">
    <source>
        <dbReference type="ARBA" id="ARBA00022927"/>
    </source>
</evidence>
<name>A0ABN2XK12_9ACTN</name>
<keyword evidence="7" id="KW-1003">Cell membrane</keyword>
<proteinExistence type="inferred from homology"/>